<dbReference type="Proteomes" id="UP000219994">
    <property type="component" value="Unassembled WGS sequence"/>
</dbReference>
<dbReference type="InterPro" id="IPR029058">
    <property type="entry name" value="AB_hydrolase_fold"/>
</dbReference>
<organism evidence="2 3">
    <name type="scientific">Candidatus Lumbricidiphila eiseniae</name>
    <dbReference type="NCBI Taxonomy" id="1969409"/>
    <lineage>
        <taxon>Bacteria</taxon>
        <taxon>Bacillati</taxon>
        <taxon>Actinomycetota</taxon>
        <taxon>Actinomycetes</taxon>
        <taxon>Micrococcales</taxon>
        <taxon>Microbacteriaceae</taxon>
        <taxon>Candidatus Lumbricidiphila</taxon>
    </lineage>
</organism>
<dbReference type="PRINTS" id="PR00412">
    <property type="entry name" value="EPOXHYDRLASE"/>
</dbReference>
<feature type="domain" description="AB hydrolase-1" evidence="1">
    <location>
        <begin position="45"/>
        <end position="294"/>
    </location>
</feature>
<evidence type="ECO:0000313" key="3">
    <source>
        <dbReference type="Proteomes" id="UP000219994"/>
    </source>
</evidence>
<dbReference type="GO" id="GO:0016020">
    <property type="term" value="C:membrane"/>
    <property type="evidence" value="ECO:0007669"/>
    <property type="project" value="TreeGrafter"/>
</dbReference>
<gene>
    <name evidence="2" type="ORF">B5766_05770</name>
</gene>
<dbReference type="InterPro" id="IPR000073">
    <property type="entry name" value="AB_hydrolase_1"/>
</dbReference>
<dbReference type="PRINTS" id="PR00111">
    <property type="entry name" value="ABHYDROLASE"/>
</dbReference>
<comment type="caution">
    <text evidence="2">The sequence shown here is derived from an EMBL/GenBank/DDBJ whole genome shotgun (WGS) entry which is preliminary data.</text>
</comment>
<dbReference type="Gene3D" id="3.40.50.1820">
    <property type="entry name" value="alpha/beta hydrolase"/>
    <property type="match status" value="1"/>
</dbReference>
<dbReference type="GO" id="GO:0016787">
    <property type="term" value="F:hydrolase activity"/>
    <property type="evidence" value="ECO:0007669"/>
    <property type="project" value="UniProtKB-KW"/>
</dbReference>
<dbReference type="PANTHER" id="PTHR43798:SF33">
    <property type="entry name" value="HYDROLASE, PUTATIVE (AFU_ORTHOLOGUE AFUA_2G14860)-RELATED"/>
    <property type="match status" value="1"/>
</dbReference>
<dbReference type="PANTHER" id="PTHR43798">
    <property type="entry name" value="MONOACYLGLYCEROL LIPASE"/>
    <property type="match status" value="1"/>
</dbReference>
<dbReference type="AlphaFoldDB" id="A0A2A6FT08"/>
<name>A0A2A6FT08_9MICO</name>
<accession>A0A2A6FT08</accession>
<dbReference type="InterPro" id="IPR050266">
    <property type="entry name" value="AB_hydrolase_sf"/>
</dbReference>
<sequence>MTTSPYAAQMAAITVREHRGSVLGHSTAWWEYGSDAPSGTCPVAVFIHGFRGDHHGLEPIVAQFPDWRIIVPDLPGFGKTSPQLSQDIEGYVGWLVAFLRTAGVVDHGTEPSVAVPVTLLGHSFGSIVVAATVAAGLSPEHLILINPIVVSALEGPRGILTRLAVWYYQLAAGLPERAGLALLKNSTIVRIMSGIMAKTRDRKVRAWIHDQHDRYFSHFHDRRAVLAAFQTSVQHTVTEYADRITVPTLLIAGGRDDITPLAAHTAYVAAHPNAQLRVIPEVGHLIHYESPREAAIAIREFIGSARPSG</sequence>
<evidence type="ECO:0000313" key="2">
    <source>
        <dbReference type="EMBL" id="PDQ35563.1"/>
    </source>
</evidence>
<dbReference type="Pfam" id="PF12697">
    <property type="entry name" value="Abhydrolase_6"/>
    <property type="match status" value="1"/>
</dbReference>
<dbReference type="EMBL" id="NAEP01000032">
    <property type="protein sequence ID" value="PDQ35563.1"/>
    <property type="molecule type" value="Genomic_DNA"/>
</dbReference>
<proteinExistence type="predicted"/>
<protein>
    <submittedName>
        <fullName evidence="2">Alpha/beta hydrolase</fullName>
    </submittedName>
</protein>
<evidence type="ECO:0000259" key="1">
    <source>
        <dbReference type="Pfam" id="PF12697"/>
    </source>
</evidence>
<dbReference type="SUPFAM" id="SSF53474">
    <property type="entry name" value="alpha/beta-Hydrolases"/>
    <property type="match status" value="1"/>
</dbReference>
<reference evidence="3" key="1">
    <citation type="submission" date="2017-03" db="EMBL/GenBank/DDBJ databases">
        <authorList>
            <person name="Lund M.B."/>
        </authorList>
    </citation>
    <scope>NUCLEOTIDE SEQUENCE [LARGE SCALE GENOMIC DNA]</scope>
</reference>
<keyword evidence="2" id="KW-0378">Hydrolase</keyword>
<dbReference type="InterPro" id="IPR000639">
    <property type="entry name" value="Epox_hydrolase-like"/>
</dbReference>